<dbReference type="AlphaFoldDB" id="A0A1C9JB95"/>
<comment type="similarity">
    <text evidence="1 7">Belongs to the bacterial ribosomal protein bS18 family.</text>
</comment>
<evidence type="ECO:0000313" key="8">
    <source>
        <dbReference type="EMBL" id="AOP19117.1"/>
    </source>
</evidence>
<reference evidence="8" key="1">
    <citation type="journal article" date="2016" name="Genome Biol. Evol.">
        <title>Evolutionary Dynamics of Chloroplast Genomes in Low Light: A Case Study of the Endolithic Green Alga Ostreobium quekettii.</title>
        <authorList>
            <person name="R Marcelino V."/>
            <person name="Cremen M.C."/>
            <person name="Jackson C.J."/>
            <person name="Larkum A.A."/>
            <person name="Verbruggen H."/>
        </authorList>
    </citation>
    <scope>NUCLEOTIDE SEQUENCE</scope>
</reference>
<evidence type="ECO:0000256" key="4">
    <source>
        <dbReference type="ARBA" id="ARBA00022980"/>
    </source>
</evidence>
<keyword evidence="3" id="KW-0694">RNA-binding</keyword>
<evidence type="ECO:0000256" key="3">
    <source>
        <dbReference type="ARBA" id="ARBA00022884"/>
    </source>
</evidence>
<organism evidence="8">
    <name type="scientific">Halimeda discoidea</name>
    <dbReference type="NCBI Taxonomy" id="118222"/>
    <lineage>
        <taxon>Eukaryota</taxon>
        <taxon>Viridiplantae</taxon>
        <taxon>Chlorophyta</taxon>
        <taxon>core chlorophytes</taxon>
        <taxon>Ulvophyceae</taxon>
        <taxon>TCBD clade</taxon>
        <taxon>Bryopsidales</taxon>
        <taxon>Halimedineae</taxon>
        <taxon>Halimedaceae</taxon>
        <taxon>Halimedeae</taxon>
        <taxon>Halimeda</taxon>
    </lineage>
</organism>
<dbReference type="EMBL" id="KX808496">
    <property type="protein sequence ID" value="AOP19117.1"/>
    <property type="molecule type" value="Genomic_DNA"/>
</dbReference>
<gene>
    <name evidence="8" type="primary">rps18</name>
</gene>
<dbReference type="GO" id="GO:0070181">
    <property type="term" value="F:small ribosomal subunit rRNA binding"/>
    <property type="evidence" value="ECO:0007669"/>
    <property type="project" value="TreeGrafter"/>
</dbReference>
<name>A0A1C9JB95_9CHLO</name>
<dbReference type="GO" id="GO:0005763">
    <property type="term" value="C:mitochondrial small ribosomal subunit"/>
    <property type="evidence" value="ECO:0007669"/>
    <property type="project" value="TreeGrafter"/>
</dbReference>
<dbReference type="PRINTS" id="PR00974">
    <property type="entry name" value="RIBOSOMALS18"/>
</dbReference>
<dbReference type="InterPro" id="IPR036870">
    <property type="entry name" value="Ribosomal_bS18_sf"/>
</dbReference>
<keyword evidence="8" id="KW-0934">Plastid</keyword>
<dbReference type="PANTHER" id="PTHR13479">
    <property type="entry name" value="30S RIBOSOMAL PROTEIN S18"/>
    <property type="match status" value="1"/>
</dbReference>
<evidence type="ECO:0000256" key="1">
    <source>
        <dbReference type="ARBA" id="ARBA00005589"/>
    </source>
</evidence>
<dbReference type="NCBIfam" id="TIGR00165">
    <property type="entry name" value="S18"/>
    <property type="match status" value="1"/>
</dbReference>
<keyword evidence="8" id="KW-0150">Chloroplast</keyword>
<protein>
    <recommendedName>
        <fullName evidence="6">Small ribosomal subunit protein bS18c</fullName>
    </recommendedName>
</protein>
<proteinExistence type="inferred from homology"/>
<dbReference type="GO" id="GO:0003735">
    <property type="term" value="F:structural constituent of ribosome"/>
    <property type="evidence" value="ECO:0007669"/>
    <property type="project" value="InterPro"/>
</dbReference>
<keyword evidence="5 7" id="KW-0687">Ribonucleoprotein</keyword>
<sequence>MINYKNILLLRNFITNSGKIIPKRLNKYKLTAKQQRLISKAIKNARLMSFLPFVRQGQ</sequence>
<evidence type="ECO:0000256" key="5">
    <source>
        <dbReference type="ARBA" id="ARBA00023274"/>
    </source>
</evidence>
<dbReference type="GO" id="GO:0006412">
    <property type="term" value="P:translation"/>
    <property type="evidence" value="ECO:0007669"/>
    <property type="project" value="InterPro"/>
</dbReference>
<evidence type="ECO:0000256" key="6">
    <source>
        <dbReference type="ARBA" id="ARBA00035266"/>
    </source>
</evidence>
<dbReference type="PANTHER" id="PTHR13479:SF40">
    <property type="entry name" value="SMALL RIBOSOMAL SUBUNIT PROTEIN BS18M"/>
    <property type="match status" value="1"/>
</dbReference>
<keyword evidence="4 7" id="KW-0689">Ribosomal protein</keyword>
<dbReference type="SUPFAM" id="SSF46911">
    <property type="entry name" value="Ribosomal protein S18"/>
    <property type="match status" value="1"/>
</dbReference>
<comment type="subunit">
    <text evidence="2">Part of the 30S ribosomal subunit.</text>
</comment>
<evidence type="ECO:0000256" key="7">
    <source>
        <dbReference type="RuleBase" id="RU003910"/>
    </source>
</evidence>
<dbReference type="Pfam" id="PF01084">
    <property type="entry name" value="Ribosomal_S18"/>
    <property type="match status" value="1"/>
</dbReference>
<dbReference type="InterPro" id="IPR018275">
    <property type="entry name" value="Ribosomal_bS18_CS"/>
</dbReference>
<reference evidence="8" key="2">
    <citation type="submission" date="2016-08" db="EMBL/GenBank/DDBJ databases">
        <authorList>
            <person name="Seilhamer J.J."/>
        </authorList>
    </citation>
    <scope>NUCLEOTIDE SEQUENCE</scope>
</reference>
<dbReference type="PROSITE" id="PS00057">
    <property type="entry name" value="RIBOSOMAL_S18"/>
    <property type="match status" value="1"/>
</dbReference>
<evidence type="ECO:0000256" key="2">
    <source>
        <dbReference type="ARBA" id="ARBA00011458"/>
    </source>
</evidence>
<dbReference type="Gene3D" id="4.10.640.10">
    <property type="entry name" value="Ribosomal protein S18"/>
    <property type="match status" value="1"/>
</dbReference>
<accession>A0A1C9JB95</accession>
<geneLocation type="chloroplast" evidence="8"/>
<dbReference type="InterPro" id="IPR001648">
    <property type="entry name" value="Ribosomal_bS18"/>
</dbReference>